<dbReference type="EC" id="2.7.7.6" evidence="12"/>
<dbReference type="Gene3D" id="3.90.1100.10">
    <property type="match status" value="1"/>
</dbReference>
<dbReference type="Pfam" id="PF04983">
    <property type="entry name" value="RNA_pol_Rpb1_3"/>
    <property type="match status" value="1"/>
</dbReference>
<dbReference type="InterPro" id="IPR007641">
    <property type="entry name" value="RNA_pol_Rpb2_7"/>
</dbReference>
<dbReference type="Pfam" id="PF00562">
    <property type="entry name" value="RNA_pol_Rpb2_6"/>
    <property type="match status" value="1"/>
</dbReference>
<dbReference type="InterPro" id="IPR015712">
    <property type="entry name" value="DNA-dir_RNA_pol_su2"/>
</dbReference>
<dbReference type="HAMAP" id="MF_01322">
    <property type="entry name" value="RNApol_bact_RpoC"/>
    <property type="match status" value="1"/>
</dbReference>
<dbReference type="InterPro" id="IPR042102">
    <property type="entry name" value="RNA_pol_Rpb1_3_sf"/>
</dbReference>
<comment type="function">
    <text evidence="1 12">DNA-dependent RNA polymerase catalyzes the transcription of DNA into RNA using the four ribonucleoside triphosphates as substrates.</text>
</comment>
<feature type="domain" description="RNA polymerase N-terminal" evidence="14">
    <location>
        <begin position="1314"/>
        <end position="1593"/>
    </location>
</feature>
<keyword evidence="7 12" id="KW-0808">Transferase</keyword>
<evidence type="ECO:0000256" key="13">
    <source>
        <dbReference type="SAM" id="MobiDB-lite"/>
    </source>
</evidence>
<dbReference type="Gene3D" id="3.90.1800.10">
    <property type="entry name" value="RNA polymerase alpha subunit dimerisation domain"/>
    <property type="match status" value="1"/>
</dbReference>
<dbReference type="EMBL" id="CASHTH010001639">
    <property type="protein sequence ID" value="CAI8017523.1"/>
    <property type="molecule type" value="Genomic_DNA"/>
</dbReference>
<dbReference type="InterPro" id="IPR038120">
    <property type="entry name" value="Rpb1_funnel_sf"/>
</dbReference>
<dbReference type="PANTHER" id="PTHR19376:SF54">
    <property type="entry name" value="DNA-DIRECTED RNA POLYMERASE SUBUNIT BETA"/>
    <property type="match status" value="1"/>
</dbReference>
<dbReference type="Pfam" id="PF05000">
    <property type="entry name" value="RNA_pol_Rpb1_4"/>
    <property type="match status" value="1"/>
</dbReference>
<evidence type="ECO:0000256" key="8">
    <source>
        <dbReference type="ARBA" id="ARBA00022695"/>
    </source>
</evidence>
<dbReference type="NCBIfam" id="NF001616">
    <property type="entry name" value="PRK00405.1"/>
    <property type="match status" value="1"/>
</dbReference>
<gene>
    <name evidence="15" type="ORF">GBAR_LOCUS10634</name>
</gene>
<comment type="similarity">
    <text evidence="4">In the N-terminal section; belongs to the RNA polymerase beta chain family.</text>
</comment>
<dbReference type="InterPro" id="IPR007081">
    <property type="entry name" value="RNA_pol_Rpb1_5"/>
</dbReference>
<dbReference type="InterPro" id="IPR044893">
    <property type="entry name" value="RNA_pol_Rpb1_clamp_domain"/>
</dbReference>
<reference evidence="15" key="1">
    <citation type="submission" date="2023-03" db="EMBL/GenBank/DDBJ databases">
        <authorList>
            <person name="Steffen K."/>
            <person name="Cardenas P."/>
        </authorList>
    </citation>
    <scope>NUCLEOTIDE SEQUENCE</scope>
</reference>
<dbReference type="Gene3D" id="1.10.150.390">
    <property type="match status" value="1"/>
</dbReference>
<dbReference type="GO" id="GO:0000428">
    <property type="term" value="C:DNA-directed RNA polymerase complex"/>
    <property type="evidence" value="ECO:0007669"/>
    <property type="project" value="UniProtKB-KW"/>
</dbReference>
<protein>
    <recommendedName>
        <fullName evidence="12">DNA-directed RNA polymerase subunit</fullName>
        <ecNumber evidence="12">2.7.7.6</ecNumber>
    </recommendedName>
</protein>
<evidence type="ECO:0000256" key="9">
    <source>
        <dbReference type="ARBA" id="ARBA00022723"/>
    </source>
</evidence>
<dbReference type="Gene3D" id="1.10.274.100">
    <property type="entry name" value="RNA polymerase Rpb1, domain 3"/>
    <property type="match status" value="2"/>
</dbReference>
<dbReference type="InterPro" id="IPR007120">
    <property type="entry name" value="DNA-dir_RNAP_su2_dom"/>
</dbReference>
<dbReference type="Pfam" id="PF04560">
    <property type="entry name" value="RNA_pol_Rpb2_7"/>
    <property type="match status" value="1"/>
</dbReference>
<evidence type="ECO:0000256" key="6">
    <source>
        <dbReference type="ARBA" id="ARBA00022478"/>
    </source>
</evidence>
<dbReference type="GO" id="GO:0031981">
    <property type="term" value="C:nuclear lumen"/>
    <property type="evidence" value="ECO:0007669"/>
    <property type="project" value="UniProtKB-ARBA"/>
</dbReference>
<sequence length="2418" mass="266197">MAGHQAAVAGDCREPGFPGYFDLLGHEVSVDVKTRKGEVIVAAGEILSEQHIRRLRRLSGDTVIDVIPFVDTRPDSIQYLTADLEEQFRIAQANSEFDGLNQFTQEQVEVREGDNYRLASPTTVEYADVSPLQIMSVSAALIPFLEHDDANRALMGCNMQRQAVPLLQPQAPIVGTGIERRVARDSGQVLLSRVEGSVVSVNGHEVLVSDAAGVDHSHRLIKFARTNQGTCLNQRPVVQKGDRVLVGDTLADSSSTDGGELALGQNVLVAFMSWEGYNYEDAIIISERLVKDDQFTSVHIEKYEVESRSTKLGDEEITRDIPNVGEGNLRDLDERGVIRIGADVGPGDILVGKVTPKGETEMTAEERLLRAIFGEKSKDVRDTSLRVPHGQRGKVIAVKALSRAAKDDLPPDVNEAIRVWVAQTRKISVGDKMAGRHGNKGVVSRILPEEDMPFLSDGTPVDIILNPIGVPSRMNLGQVLESHLGWAARSLNFQALTPVFEGADDDNIEDSLARWWFAQQAGATDAEPESNVDLDRGAKARKACLYLWLRDVAGEQPDGMSLPEMHKMALDVHRERLIAPPTFAKFQLHDGRSGETFDQPVAVGSIYMLKLIHLVEDKIHARSTGPYSMITQQPLGGKAQFGGQRFGEMEVWALEAYSAAHNLQEVLTIKSDDVTGRVNTYESIVKGHAISQPGVPESFNVLLKELQSLGLNVQLEEEGEQEEPSLGLPGDDDDLFSMERPEKDGLFCEKIFGPTKDWECQCGKYKRQKYKGVVCDRCGVEVTRSNVRRQRLGHIALAAPVANIWFVKNTPSVMSLALDVKLSDLNRILYYSAYVINEVDIDLMRERLSEHEAEVELLRTEPIAVAEAALQRLANRIGAWDLESRRAEAAAAIGDHPDALKRAVDAARVALGRLVSGSTANGADDVLALESLVSAATASAAGIGNVGSLLLDPKLLESHEALVIAAADGDQVASAVARLYRGNTSIETDVQGLNDSVKAVNTAFAAYRDSYTEEAQDNLADATDRLEADITAVVDEVLLLTLKDLRSIVAENAADDFAASSQQPMSDDLAEIRESMISVEQAVRTWNFRRGEDNPEGRGWNLPAFNALLERLQPNSDESKVIADLEARVERLESGGARAAQQKEMDSWRKQLPAVQNLIGTVDDYLARAIAERRKEAVDIIQSMRWLRWDPSQRPRPADLDWLWPDLKLPASAREDDELPDEFYIARSGALGLHLTTLSTGRFDRLKPFWGDAFDAEMGAEPVLEFLRLLDRDLNQERYYTELEMRATSSQIRTKAGKRMRLLETFRRSENRMQDMIMTVLPVLPPELRPMVQLDGGRFATSDLNDLYRRVLSRNHRLKRFASMRAPGLMIRNEKRMLQEAVDSLIDNGRQGKAVKGKRDHALKSLSDLLKGKHGRFRQNLLGKRVDYSGRSVIVVGPELKMDQCGLPKRMALELFKPFVMHRLVLSGLAPNIKAAKRMVERASPDVWHILEDVIKNRPVLLNRAPTLHRLGIQAFKPVLIEGSAIQLHPLVCSAFNADFDGDQMAVHVPLSALAVNESGTVMLSINNMLSPASGDPLVAPTLDMVMGCYYLTEMLESGQGAGAVFYDIHEARIAYSEGVIGLRSPITVLSVAGHEGKIETTMGRLIFNEVLPDKLGYKNRLMDRETARALDNIKDMGFFYATKSGITIAINDIQVPERKHGILEEATRKVADHEDNFMMGMMTEEEKYDRVIETWTQASDDMQSIVEDELYNFGGIAVMAMSGAKGNISQIKQMAGMRGLMSDPEGRIIERPVKSSFREGLTALEYFISTHGARKGLTDTALRTADSGYLTRRLVDVSQEVIVQEHDCEFAETFYVEPRPDDVSLSSFPDRILGRMAGDVIADPRSGEIIIDRNEMIEEDIAQAIKAAGIDRVPVRSPLTCQTRRGICQMCYGRLPATGKLVEIGQAVGVIAAQSIGEPGTQLTMRTFHTGGIAGSDITTGLPRVQELFEVRPPKGAGVLTHIDGVVSIEEDVNGARRIRVTYDEEERHEYPLPDGAIRLVEPGEPVAEGNLLAVVMNSSAPAVPTDGDGDATDAGNALAGANILQEIRSDHPGEVEISADGVTVVWREEESRAYEVNSQMALKVTEGQQVRAGEALVDGPLDLRELLDVRGLEGLQHYLVDEVQEVYRSQGVGIHDKHIEVILRQMLRRVQVESSGDTEFIPGDVVDKFRFQDQNARVLAEGGEPATAMTMLLGVSKAALTTDSFLSKASFQETTKVLTMAAVASDRDWLRGLKENVIIGRLIPARLESLLESENQLILQEEMQRLENELMAPSWLSGELDGPEGIPPGEDGAETAAPVAEIDDEIISGQPIVPLDAGAGLGEAGFQVRSAEEEDELVRRAQSLTESDSNSEQEVEAAASRVFSPFEEEEDDVPTL</sequence>
<dbReference type="GO" id="GO:0046872">
    <property type="term" value="F:metal ion binding"/>
    <property type="evidence" value="ECO:0007669"/>
    <property type="project" value="UniProtKB-KW"/>
</dbReference>
<dbReference type="InterPro" id="IPR007083">
    <property type="entry name" value="RNA_pol_Rpb1_4"/>
</dbReference>
<evidence type="ECO:0000259" key="14">
    <source>
        <dbReference type="SMART" id="SM00663"/>
    </source>
</evidence>
<proteinExistence type="inferred from homology"/>
<evidence type="ECO:0000256" key="1">
    <source>
        <dbReference type="ARBA" id="ARBA00004026"/>
    </source>
</evidence>
<dbReference type="InterPro" id="IPR000722">
    <property type="entry name" value="RNA_pol_asu"/>
</dbReference>
<dbReference type="Pfam" id="PF00623">
    <property type="entry name" value="RNA_pol_Rpb1_2"/>
    <property type="match status" value="2"/>
</dbReference>
<dbReference type="Gene3D" id="2.40.50.100">
    <property type="match status" value="3"/>
</dbReference>
<dbReference type="CDD" id="cd01609">
    <property type="entry name" value="RNAP_beta'_N"/>
    <property type="match status" value="1"/>
</dbReference>
<dbReference type="GO" id="GO:0003899">
    <property type="term" value="F:DNA-directed RNA polymerase activity"/>
    <property type="evidence" value="ECO:0007669"/>
    <property type="project" value="UniProtKB-EC"/>
</dbReference>
<evidence type="ECO:0000256" key="10">
    <source>
        <dbReference type="ARBA" id="ARBA00023163"/>
    </source>
</evidence>
<comment type="caution">
    <text evidence="15">The sequence shown here is derived from an EMBL/GenBank/DDBJ whole genome shotgun (WGS) entry which is preliminary data.</text>
</comment>
<dbReference type="InterPro" id="IPR006592">
    <property type="entry name" value="RNA_pol_N"/>
</dbReference>
<dbReference type="Gene3D" id="2.40.50.150">
    <property type="match status" value="1"/>
</dbReference>
<evidence type="ECO:0000256" key="7">
    <source>
        <dbReference type="ARBA" id="ARBA00022679"/>
    </source>
</evidence>
<dbReference type="Proteomes" id="UP001174909">
    <property type="component" value="Unassembled WGS sequence"/>
</dbReference>
<keyword evidence="8 12" id="KW-0548">Nucleotidyltransferase</keyword>
<dbReference type="PANTHER" id="PTHR19376">
    <property type="entry name" value="DNA-DIRECTED RNA POLYMERASE"/>
    <property type="match status" value="1"/>
</dbReference>
<dbReference type="InterPro" id="IPR014724">
    <property type="entry name" value="RNA_pol_RPB2_OB-fold"/>
</dbReference>
<dbReference type="Pfam" id="PF04998">
    <property type="entry name" value="RNA_pol_Rpb1_5"/>
    <property type="match status" value="1"/>
</dbReference>
<dbReference type="Gene3D" id="4.10.860.120">
    <property type="entry name" value="RNA polymerase II, clamp domain"/>
    <property type="match status" value="1"/>
</dbReference>
<comment type="similarity">
    <text evidence="2 12">Belongs to the RNA polymerase beta' chain family.</text>
</comment>
<comment type="similarity">
    <text evidence="5">In the C-terminal section; belongs to the RNA polymerase beta' chain family.</text>
</comment>
<accession>A0AA35RVA4</accession>
<dbReference type="InterPro" id="IPR007066">
    <property type="entry name" value="RNA_pol_Rpb1_3"/>
</dbReference>
<keyword evidence="6 12" id="KW-0240">DNA-directed RNA polymerase</keyword>
<dbReference type="Pfam" id="PF04997">
    <property type="entry name" value="RNA_pol_Rpb1_1"/>
    <property type="match status" value="2"/>
</dbReference>
<dbReference type="GO" id="GO:0006351">
    <property type="term" value="P:DNA-templated transcription"/>
    <property type="evidence" value="ECO:0007669"/>
    <property type="project" value="InterPro"/>
</dbReference>
<dbReference type="PROSITE" id="PS01166">
    <property type="entry name" value="RNA_POL_BETA"/>
    <property type="match status" value="1"/>
</dbReference>
<dbReference type="GO" id="GO:0003677">
    <property type="term" value="F:DNA binding"/>
    <property type="evidence" value="ECO:0007669"/>
    <property type="project" value="InterPro"/>
</dbReference>
<keyword evidence="10 12" id="KW-0804">Transcription</keyword>
<dbReference type="Gene3D" id="2.30.150.10">
    <property type="entry name" value="DNA-directed RNA polymerase, beta subunit, external 1 domain"/>
    <property type="match status" value="1"/>
</dbReference>
<evidence type="ECO:0000256" key="2">
    <source>
        <dbReference type="ARBA" id="ARBA00006460"/>
    </source>
</evidence>
<keyword evidence="9" id="KW-0479">Metal-binding</keyword>
<dbReference type="InterPro" id="IPR037033">
    <property type="entry name" value="DNA-dir_RNAP_su2_hyb_sf"/>
</dbReference>
<name>A0AA35RVA4_GEOBA</name>
<comment type="similarity">
    <text evidence="3">Belongs to the RNA polymerase beta chain family.</text>
</comment>
<evidence type="ECO:0000313" key="16">
    <source>
        <dbReference type="Proteomes" id="UP001174909"/>
    </source>
</evidence>
<evidence type="ECO:0000256" key="5">
    <source>
        <dbReference type="ARBA" id="ARBA00009839"/>
    </source>
</evidence>
<evidence type="ECO:0000313" key="15">
    <source>
        <dbReference type="EMBL" id="CAI8017523.1"/>
    </source>
</evidence>
<dbReference type="CDD" id="cd02655">
    <property type="entry name" value="RNAP_beta'_C"/>
    <property type="match status" value="1"/>
</dbReference>
<keyword evidence="16" id="KW-1185">Reference proteome</keyword>
<dbReference type="CDD" id="cd00653">
    <property type="entry name" value="RNA_pol_B_RPB2"/>
    <property type="match status" value="1"/>
</dbReference>
<feature type="region of interest" description="Disordered" evidence="13">
    <location>
        <begin position="2371"/>
        <end position="2418"/>
    </location>
</feature>
<dbReference type="SMART" id="SM00663">
    <property type="entry name" value="RPOLA_N"/>
    <property type="match status" value="1"/>
</dbReference>
<dbReference type="SUPFAM" id="SSF64484">
    <property type="entry name" value="beta and beta-prime subunits of DNA dependent RNA-polymerase"/>
    <property type="match status" value="3"/>
</dbReference>
<dbReference type="Gene3D" id="2.40.40.20">
    <property type="match status" value="1"/>
</dbReference>
<dbReference type="InterPro" id="IPR045867">
    <property type="entry name" value="DNA-dir_RpoC_beta_prime"/>
</dbReference>
<evidence type="ECO:0000256" key="11">
    <source>
        <dbReference type="ARBA" id="ARBA00048552"/>
    </source>
</evidence>
<evidence type="ECO:0000256" key="3">
    <source>
        <dbReference type="ARBA" id="ARBA00006835"/>
    </source>
</evidence>
<dbReference type="InterPro" id="IPR012754">
    <property type="entry name" value="DNA-dir_RpoC_beta_prime_bact"/>
</dbReference>
<evidence type="ECO:0000256" key="12">
    <source>
        <dbReference type="RuleBase" id="RU004279"/>
    </source>
</evidence>
<dbReference type="Gene3D" id="1.10.1790.20">
    <property type="match status" value="2"/>
</dbReference>
<organism evidence="15 16">
    <name type="scientific">Geodia barretti</name>
    <name type="common">Barrett's horny sponge</name>
    <dbReference type="NCBI Taxonomy" id="519541"/>
    <lineage>
        <taxon>Eukaryota</taxon>
        <taxon>Metazoa</taxon>
        <taxon>Porifera</taxon>
        <taxon>Demospongiae</taxon>
        <taxon>Heteroscleromorpha</taxon>
        <taxon>Tetractinellida</taxon>
        <taxon>Astrophorina</taxon>
        <taxon>Geodiidae</taxon>
        <taxon>Geodia</taxon>
    </lineage>
</organism>
<dbReference type="InterPro" id="IPR007121">
    <property type="entry name" value="RNA_pol_bsu_CS"/>
</dbReference>
<dbReference type="Gene3D" id="2.40.270.10">
    <property type="entry name" value="DNA-directed RNA polymerase, subunit 2, domain 6"/>
    <property type="match status" value="1"/>
</dbReference>
<comment type="catalytic activity">
    <reaction evidence="11 12">
        <text>RNA(n) + a ribonucleoside 5'-triphosphate = RNA(n+1) + diphosphate</text>
        <dbReference type="Rhea" id="RHEA:21248"/>
        <dbReference type="Rhea" id="RHEA-COMP:14527"/>
        <dbReference type="Rhea" id="RHEA-COMP:17342"/>
        <dbReference type="ChEBI" id="CHEBI:33019"/>
        <dbReference type="ChEBI" id="CHEBI:61557"/>
        <dbReference type="ChEBI" id="CHEBI:140395"/>
        <dbReference type="EC" id="2.7.7.6"/>
    </reaction>
</comment>
<dbReference type="Pfam" id="PF10385">
    <property type="entry name" value="RNA_pol_Rpb2_45"/>
    <property type="match status" value="1"/>
</dbReference>
<dbReference type="InterPro" id="IPR007080">
    <property type="entry name" value="RNA_pol_Rpb1_1"/>
</dbReference>
<evidence type="ECO:0000256" key="4">
    <source>
        <dbReference type="ARBA" id="ARBA00007616"/>
    </source>
</evidence>
<dbReference type="Gene3D" id="1.10.132.30">
    <property type="match status" value="1"/>
</dbReference>
<dbReference type="Gene3D" id="1.10.40.90">
    <property type="match status" value="1"/>
</dbReference>
<feature type="compositionally biased region" description="Acidic residues" evidence="13">
    <location>
        <begin position="2408"/>
        <end position="2418"/>
    </location>
</feature>
<dbReference type="InterPro" id="IPR019462">
    <property type="entry name" value="DNA-dir_RNA_pol_bsu_external_1"/>
</dbReference>
<dbReference type="InterPro" id="IPR042107">
    <property type="entry name" value="DNA-dir_RNA_pol_bsu_ext_1_sf"/>
</dbReference>
<dbReference type="NCBIfam" id="TIGR02386">
    <property type="entry name" value="rpoC_TIGR"/>
    <property type="match status" value="1"/>
</dbReference>
<dbReference type="GO" id="GO:0032549">
    <property type="term" value="F:ribonucleoside binding"/>
    <property type="evidence" value="ECO:0007669"/>
    <property type="project" value="InterPro"/>
</dbReference>